<dbReference type="AlphaFoldDB" id="A0A1V2IAR0"/>
<dbReference type="OrthoDB" id="4502276at2"/>
<dbReference type="InterPro" id="IPR028082">
    <property type="entry name" value="Peripla_BP_I"/>
</dbReference>
<dbReference type="PANTHER" id="PTHR30483:SF6">
    <property type="entry name" value="PERIPLASMIC BINDING PROTEIN OF ABC TRANSPORTER FOR NATURAL AMINO ACIDS"/>
    <property type="match status" value="1"/>
</dbReference>
<evidence type="ECO:0000313" key="5">
    <source>
        <dbReference type="Proteomes" id="UP000188929"/>
    </source>
</evidence>
<dbReference type="PANTHER" id="PTHR30483">
    <property type="entry name" value="LEUCINE-SPECIFIC-BINDING PROTEIN"/>
    <property type="match status" value="1"/>
</dbReference>
<accession>A0A1V2IAR0</accession>
<reference evidence="5" key="1">
    <citation type="submission" date="2016-10" db="EMBL/GenBank/DDBJ databases">
        <title>Frankia sp. NRRL B-16386 Genome sequencing.</title>
        <authorList>
            <person name="Ghodhbane-Gtari F."/>
            <person name="Swanson E."/>
            <person name="Gueddou A."/>
            <person name="Hezbri K."/>
            <person name="Ktari K."/>
            <person name="Nouioui I."/>
            <person name="Morris K."/>
            <person name="Simpson S."/>
            <person name="Abebe-Akele F."/>
            <person name="Thomas K."/>
            <person name="Gtari M."/>
            <person name="Tisa L.S."/>
        </authorList>
    </citation>
    <scope>NUCLEOTIDE SEQUENCE [LARGE SCALE GENOMIC DNA]</scope>
    <source>
        <strain evidence="5">NRRL B-16386</strain>
    </source>
</reference>
<evidence type="ECO:0000256" key="1">
    <source>
        <dbReference type="ARBA" id="ARBA00010062"/>
    </source>
</evidence>
<dbReference type="InterPro" id="IPR051010">
    <property type="entry name" value="BCAA_transport"/>
</dbReference>
<protein>
    <submittedName>
        <fullName evidence="4">Amino acid ABC transporter substrate-binding protein</fullName>
    </submittedName>
</protein>
<evidence type="ECO:0000313" key="4">
    <source>
        <dbReference type="EMBL" id="ONH28690.1"/>
    </source>
</evidence>
<evidence type="ECO:0000256" key="2">
    <source>
        <dbReference type="ARBA" id="ARBA00022729"/>
    </source>
</evidence>
<sequence>MAVGHQAEPIRLGVLQDFTIPPGSSYDTRQDFLDALALVFREARESGLLDRPVELVERNAAGLPTGSVKSVIDAYGELVDEGCLAVFGPHISENTIALRPEIERRFRVPSISVCGADQWLGKWTFALPNGSMTDEPIILAHLAAKAGARTVGVLAERSVIGQLYARSFRDACREHGPRIVAEETIAQTGQDIAAAVRSIHGSRPDALVHLGFGYGVIRVNEALAAVGWDPPRYMGTAFEDAYFSDEIWDAYVGWVGLEQYDEENLVGQRFLDRFEAAYGRRPEYYAPGLCHDAGVALARAFAGAEPLSPRGVRDALERVKLVPAASGAPGTSISFGQWTRRGWMGSSYLVARAFEPDRRSHRLVARFEPS</sequence>
<name>A0A1V2IAR0_9ACTN</name>
<organism evidence="4 5">
    <name type="scientific">Pseudofrankia asymbiotica</name>
    <dbReference type="NCBI Taxonomy" id="1834516"/>
    <lineage>
        <taxon>Bacteria</taxon>
        <taxon>Bacillati</taxon>
        <taxon>Actinomycetota</taxon>
        <taxon>Actinomycetes</taxon>
        <taxon>Frankiales</taxon>
        <taxon>Frankiaceae</taxon>
        <taxon>Pseudofrankia</taxon>
    </lineage>
</organism>
<dbReference type="InterPro" id="IPR028081">
    <property type="entry name" value="Leu-bd"/>
</dbReference>
<feature type="domain" description="Leucine-binding protein" evidence="3">
    <location>
        <begin position="9"/>
        <end position="342"/>
    </location>
</feature>
<dbReference type="SUPFAM" id="SSF53822">
    <property type="entry name" value="Periplasmic binding protein-like I"/>
    <property type="match status" value="1"/>
</dbReference>
<dbReference type="Proteomes" id="UP000188929">
    <property type="component" value="Unassembled WGS sequence"/>
</dbReference>
<dbReference type="STRING" id="1834516.BL253_19160"/>
<dbReference type="RefSeq" id="WP_076818530.1">
    <property type="nucleotide sequence ID" value="NZ_MOMC01000038.1"/>
</dbReference>
<evidence type="ECO:0000259" key="3">
    <source>
        <dbReference type="Pfam" id="PF13458"/>
    </source>
</evidence>
<keyword evidence="5" id="KW-1185">Reference proteome</keyword>
<dbReference type="CDD" id="cd06268">
    <property type="entry name" value="PBP1_ABC_transporter_LIVBP-like"/>
    <property type="match status" value="1"/>
</dbReference>
<comment type="caution">
    <text evidence="4">The sequence shown here is derived from an EMBL/GenBank/DDBJ whole genome shotgun (WGS) entry which is preliminary data.</text>
</comment>
<comment type="similarity">
    <text evidence="1">Belongs to the leucine-binding protein family.</text>
</comment>
<dbReference type="EMBL" id="MOMC01000038">
    <property type="protein sequence ID" value="ONH28690.1"/>
    <property type="molecule type" value="Genomic_DNA"/>
</dbReference>
<dbReference type="Gene3D" id="3.40.50.2300">
    <property type="match status" value="2"/>
</dbReference>
<dbReference type="Pfam" id="PF13458">
    <property type="entry name" value="Peripla_BP_6"/>
    <property type="match status" value="1"/>
</dbReference>
<proteinExistence type="inferred from homology"/>
<keyword evidence="2" id="KW-0732">Signal</keyword>
<gene>
    <name evidence="4" type="ORF">BL253_19160</name>
</gene>